<sequence length="73" mass="8474">MMKQNGSEKHSSTEDRLKKQPRAEISSWNCALALWVDRRRPKIDNLVPVDPHPPVSMVTFSLRCQSNPRRAQF</sequence>
<evidence type="ECO:0000313" key="2">
    <source>
        <dbReference type="EMBL" id="GFR25256.1"/>
    </source>
</evidence>
<name>A0A8X6LW92_TRICU</name>
<dbReference type="Proteomes" id="UP000887116">
    <property type="component" value="Unassembled WGS sequence"/>
</dbReference>
<reference evidence="2" key="1">
    <citation type="submission" date="2020-07" db="EMBL/GenBank/DDBJ databases">
        <title>Multicomponent nature underlies the extraordinary mechanical properties of spider dragline silk.</title>
        <authorList>
            <person name="Kono N."/>
            <person name="Nakamura H."/>
            <person name="Mori M."/>
            <person name="Yoshida Y."/>
            <person name="Ohtoshi R."/>
            <person name="Malay A.D."/>
            <person name="Moran D.A.P."/>
            <person name="Tomita M."/>
            <person name="Numata K."/>
            <person name="Arakawa K."/>
        </authorList>
    </citation>
    <scope>NUCLEOTIDE SEQUENCE</scope>
</reference>
<keyword evidence="3" id="KW-1185">Reference proteome</keyword>
<dbReference type="EMBL" id="BMAO01028504">
    <property type="protein sequence ID" value="GFR25256.1"/>
    <property type="molecule type" value="Genomic_DNA"/>
</dbReference>
<feature type="region of interest" description="Disordered" evidence="1">
    <location>
        <begin position="1"/>
        <end position="21"/>
    </location>
</feature>
<accession>A0A8X6LW92</accession>
<gene>
    <name evidence="2" type="ORF">TNCT_183391</name>
</gene>
<comment type="caution">
    <text evidence="2">The sequence shown here is derived from an EMBL/GenBank/DDBJ whole genome shotgun (WGS) entry which is preliminary data.</text>
</comment>
<evidence type="ECO:0000256" key="1">
    <source>
        <dbReference type="SAM" id="MobiDB-lite"/>
    </source>
</evidence>
<dbReference type="AlphaFoldDB" id="A0A8X6LW92"/>
<proteinExistence type="predicted"/>
<evidence type="ECO:0000313" key="3">
    <source>
        <dbReference type="Proteomes" id="UP000887116"/>
    </source>
</evidence>
<organism evidence="2 3">
    <name type="scientific">Trichonephila clavata</name>
    <name type="common">Joro spider</name>
    <name type="synonym">Nephila clavata</name>
    <dbReference type="NCBI Taxonomy" id="2740835"/>
    <lineage>
        <taxon>Eukaryota</taxon>
        <taxon>Metazoa</taxon>
        <taxon>Ecdysozoa</taxon>
        <taxon>Arthropoda</taxon>
        <taxon>Chelicerata</taxon>
        <taxon>Arachnida</taxon>
        <taxon>Araneae</taxon>
        <taxon>Araneomorphae</taxon>
        <taxon>Entelegynae</taxon>
        <taxon>Araneoidea</taxon>
        <taxon>Nephilidae</taxon>
        <taxon>Trichonephila</taxon>
    </lineage>
</organism>
<protein>
    <submittedName>
        <fullName evidence="2">Uncharacterized protein</fullName>
    </submittedName>
</protein>